<dbReference type="RefSeq" id="WP_194028948.1">
    <property type="nucleotide sequence ID" value="NZ_JADEWZ010000009.1"/>
</dbReference>
<name>A0A8J7DY22_9CYAN</name>
<evidence type="ECO:0000313" key="6">
    <source>
        <dbReference type="Proteomes" id="UP000654482"/>
    </source>
</evidence>
<keyword evidence="6" id="KW-1185">Reference proteome</keyword>
<evidence type="ECO:0000256" key="3">
    <source>
        <dbReference type="ARBA" id="ARBA00022840"/>
    </source>
</evidence>
<dbReference type="InterPro" id="IPR027417">
    <property type="entry name" value="P-loop_NTPase"/>
</dbReference>
<dbReference type="InterPro" id="IPR001482">
    <property type="entry name" value="T2SS/T4SS_dom"/>
</dbReference>
<dbReference type="Gene3D" id="3.40.50.300">
    <property type="entry name" value="P-loop containing nucleotide triphosphate hydrolases"/>
    <property type="match status" value="1"/>
</dbReference>
<dbReference type="Proteomes" id="UP000654482">
    <property type="component" value="Unassembled WGS sequence"/>
</dbReference>
<evidence type="ECO:0000256" key="1">
    <source>
        <dbReference type="ARBA" id="ARBA00006611"/>
    </source>
</evidence>
<keyword evidence="2" id="KW-0547">Nucleotide-binding</keyword>
<dbReference type="EMBL" id="JADEWZ010000009">
    <property type="protein sequence ID" value="MBE9115856.1"/>
    <property type="molecule type" value="Genomic_DNA"/>
</dbReference>
<comment type="caution">
    <text evidence="5">The sequence shown here is derived from an EMBL/GenBank/DDBJ whole genome shotgun (WGS) entry which is preliminary data.</text>
</comment>
<keyword evidence="3" id="KW-0067">ATP-binding</keyword>
<dbReference type="PROSITE" id="PS00662">
    <property type="entry name" value="T2SP_E"/>
    <property type="match status" value="1"/>
</dbReference>
<dbReference type="AlphaFoldDB" id="A0A8J7DY22"/>
<dbReference type="PANTHER" id="PTHR30258">
    <property type="entry name" value="TYPE II SECRETION SYSTEM PROTEIN GSPE-RELATED"/>
    <property type="match status" value="1"/>
</dbReference>
<evidence type="ECO:0000256" key="2">
    <source>
        <dbReference type="ARBA" id="ARBA00022741"/>
    </source>
</evidence>
<organism evidence="5 6">
    <name type="scientific">Lusitaniella coriacea LEGE 07157</name>
    <dbReference type="NCBI Taxonomy" id="945747"/>
    <lineage>
        <taxon>Bacteria</taxon>
        <taxon>Bacillati</taxon>
        <taxon>Cyanobacteriota</taxon>
        <taxon>Cyanophyceae</taxon>
        <taxon>Spirulinales</taxon>
        <taxon>Lusitaniellaceae</taxon>
        <taxon>Lusitaniella</taxon>
    </lineage>
</organism>
<evidence type="ECO:0000259" key="4">
    <source>
        <dbReference type="PROSITE" id="PS00662"/>
    </source>
</evidence>
<sequence length="543" mass="60839">MPNLVKHPSAWQQLRNRLISCEQALQILVDREGVIDPSLLDREVSNRFFREFPDRALLPPVVPLLLWQNCYYLGSPVEVSPAAMRMMRDRTLAEVAIIPITEKSYNYWYHAEHYNPDRITSAPLVNPLTGQVEQENISETTELYLAKAVDQIGRIKTLISGALRNRASDIHLEPTGEGLRVRYRIDGVLRDITLLPIEISRRVIVALKVMSEIDIGESRRPQDGRIGEQYATGEQIDLGMDMRVSTLPCVGGEKAVIRLLPRKNPFNTIDDLGFSHRTLNLYKHWIRQPQGMIIFTGPTGSGKTSTLYTSLQAIATEHVNIVTVEDPVEYILPRITQTQVNEAAGMTFAAGMRAILRQDPDIIMVGEIRDRETAETAVRAALTGHLVLTTLHTNDAPGAIPRIKDIGPDPGLISDALLGIVAQRLVRRVCPHCTEPYTPTLQDFSALQLDPDKVKIKGFRKGRGCKQCFHSGYLGREAIVELLDIDRAVREIIYDGTMTQLHRYLRTINFASFKIAAIEKVIAGITTVEEVLRVLPHSALSTQ</sequence>
<evidence type="ECO:0000313" key="5">
    <source>
        <dbReference type="EMBL" id="MBE9115856.1"/>
    </source>
</evidence>
<dbReference type="Pfam" id="PF00437">
    <property type="entry name" value="T2SSE"/>
    <property type="match status" value="1"/>
</dbReference>
<proteinExistence type="inferred from homology"/>
<dbReference type="SUPFAM" id="SSF52540">
    <property type="entry name" value="P-loop containing nucleoside triphosphate hydrolases"/>
    <property type="match status" value="1"/>
</dbReference>
<dbReference type="GO" id="GO:0016887">
    <property type="term" value="F:ATP hydrolysis activity"/>
    <property type="evidence" value="ECO:0007669"/>
    <property type="project" value="TreeGrafter"/>
</dbReference>
<feature type="domain" description="Bacterial type II secretion system protein E" evidence="4">
    <location>
        <begin position="356"/>
        <end position="370"/>
    </location>
</feature>
<reference evidence="5" key="1">
    <citation type="submission" date="2020-10" db="EMBL/GenBank/DDBJ databases">
        <authorList>
            <person name="Castelo-Branco R."/>
            <person name="Eusebio N."/>
            <person name="Adriana R."/>
            <person name="Vieira A."/>
            <person name="Brugerolle De Fraissinette N."/>
            <person name="Rezende De Castro R."/>
            <person name="Schneider M.P."/>
            <person name="Vasconcelos V."/>
            <person name="Leao P.N."/>
        </authorList>
    </citation>
    <scope>NUCLEOTIDE SEQUENCE</scope>
    <source>
        <strain evidence="5">LEGE 07157</strain>
    </source>
</reference>
<accession>A0A8J7DY22</accession>
<dbReference type="CDD" id="cd01129">
    <property type="entry name" value="PulE-GspE-like"/>
    <property type="match status" value="1"/>
</dbReference>
<dbReference type="Gene3D" id="3.30.450.90">
    <property type="match status" value="1"/>
</dbReference>
<dbReference type="GO" id="GO:0005524">
    <property type="term" value="F:ATP binding"/>
    <property type="evidence" value="ECO:0007669"/>
    <property type="project" value="UniProtKB-KW"/>
</dbReference>
<comment type="similarity">
    <text evidence="1">Belongs to the GSP E family.</text>
</comment>
<protein>
    <submittedName>
        <fullName evidence="5">Type II/IV secretion system protein</fullName>
    </submittedName>
</protein>
<dbReference type="PANTHER" id="PTHR30258:SF2">
    <property type="entry name" value="COMG OPERON PROTEIN 1"/>
    <property type="match status" value="1"/>
</dbReference>
<dbReference type="GO" id="GO:0005886">
    <property type="term" value="C:plasma membrane"/>
    <property type="evidence" value="ECO:0007669"/>
    <property type="project" value="TreeGrafter"/>
</dbReference>
<gene>
    <name evidence="5" type="ORF">IQ249_08120</name>
</gene>